<proteinExistence type="predicted"/>
<evidence type="ECO:0008006" key="4">
    <source>
        <dbReference type="Google" id="ProtNLM"/>
    </source>
</evidence>
<gene>
    <name evidence="2" type="ORF">L201_003988</name>
</gene>
<keyword evidence="3" id="KW-1185">Reference proteome</keyword>
<dbReference type="Proteomes" id="UP001355207">
    <property type="component" value="Chromosome 5"/>
</dbReference>
<dbReference type="AlphaFoldDB" id="A0AAX4JX17"/>
<organism evidence="2 3">
    <name type="scientific">Kwoniella dendrophila CBS 6074</name>
    <dbReference type="NCBI Taxonomy" id="1295534"/>
    <lineage>
        <taxon>Eukaryota</taxon>
        <taxon>Fungi</taxon>
        <taxon>Dikarya</taxon>
        <taxon>Basidiomycota</taxon>
        <taxon>Agaricomycotina</taxon>
        <taxon>Tremellomycetes</taxon>
        <taxon>Tremellales</taxon>
        <taxon>Cryptococcaceae</taxon>
        <taxon>Kwoniella</taxon>
    </lineage>
</organism>
<evidence type="ECO:0000313" key="2">
    <source>
        <dbReference type="EMBL" id="WWC89070.1"/>
    </source>
</evidence>
<name>A0AAX4JX17_9TREE</name>
<evidence type="ECO:0000313" key="3">
    <source>
        <dbReference type="Proteomes" id="UP001355207"/>
    </source>
</evidence>
<feature type="region of interest" description="Disordered" evidence="1">
    <location>
        <begin position="1"/>
        <end position="34"/>
    </location>
</feature>
<dbReference type="GeneID" id="91094658"/>
<sequence length="545" mass="62432">MRSADGHVEESTVDEQDIERVPISLDTSQNGQDDKSTLMHIEQRTAKMENMLVQLLHRQSVPNQLRTANSETKDDRFGSIRYDQRNQHWSGSIWQILGGIGQARECILIDPVEAGLVTQLDMNRRLDNVLQSLSNSILFHTQLKHSDIETNPLFRCVAMRLDPPKALQSRLDSMIHQNIFTVCSMPPNRQNLIALLILLRIPPSPHAIQIKKPFDPYNVSGHILNMAIALGLDEKVERLKQEDTMNLTEDWTQPLLFDVFLWYSSLQQSQIYTFFASTSCSLHIGTYTPAFRFKDVISLDLATSLDQSLHHLWLESELYEIFYPISTALRTLRVSRIYEDSQTKSIIDAADDLCESLRSWRDRVTESTLSTSNYLYILSLQMESAIYLRASTEAGPNLPSPLGHDIRSPPIPLLGNKFVRCTLETIEFMLNWNIPAEKLPCWNFIMSFLPYATLKSIQQLHSQEEVSFDFSLLKKYRKYLIDSHPASLGIIQSIDKIKTDPTWKDHSNSTDPPSQDELLGADLFNCLPTDSEWWASFNWLQSLEG</sequence>
<dbReference type="EMBL" id="CP144102">
    <property type="protein sequence ID" value="WWC89070.1"/>
    <property type="molecule type" value="Genomic_DNA"/>
</dbReference>
<protein>
    <recommendedName>
        <fullName evidence="4">Transcription factor domain-containing protein</fullName>
    </recommendedName>
</protein>
<feature type="compositionally biased region" description="Basic and acidic residues" evidence="1">
    <location>
        <begin position="1"/>
        <end position="10"/>
    </location>
</feature>
<evidence type="ECO:0000256" key="1">
    <source>
        <dbReference type="SAM" id="MobiDB-lite"/>
    </source>
</evidence>
<accession>A0AAX4JX17</accession>
<reference evidence="2 3" key="1">
    <citation type="submission" date="2024-01" db="EMBL/GenBank/DDBJ databases">
        <title>Comparative genomics of Cryptococcus and Kwoniella reveals pathogenesis evolution and contrasting modes of karyotype evolution via chromosome fusion or intercentromeric recombination.</title>
        <authorList>
            <person name="Coelho M.A."/>
            <person name="David-Palma M."/>
            <person name="Shea T."/>
            <person name="Bowers K."/>
            <person name="McGinley-Smith S."/>
            <person name="Mohammad A.W."/>
            <person name="Gnirke A."/>
            <person name="Yurkov A.M."/>
            <person name="Nowrousian M."/>
            <person name="Sun S."/>
            <person name="Cuomo C.A."/>
            <person name="Heitman J."/>
        </authorList>
    </citation>
    <scope>NUCLEOTIDE SEQUENCE [LARGE SCALE GENOMIC DNA]</scope>
    <source>
        <strain evidence="2 3">CBS 6074</strain>
    </source>
</reference>
<dbReference type="RefSeq" id="XP_066075833.1">
    <property type="nucleotide sequence ID" value="XM_066219736.1"/>
</dbReference>